<dbReference type="Proteomes" id="UP000323386">
    <property type="component" value="Unassembled WGS sequence"/>
</dbReference>
<dbReference type="EMBL" id="OOIP01000001">
    <property type="protein sequence ID" value="SPO34684.1"/>
    <property type="molecule type" value="Genomic_DNA"/>
</dbReference>
<evidence type="ECO:0000256" key="2">
    <source>
        <dbReference type="PROSITE-ProRule" id="PRU00176"/>
    </source>
</evidence>
<feature type="domain" description="PUM-HD" evidence="6">
    <location>
        <begin position="818"/>
        <end position="1170"/>
    </location>
</feature>
<feature type="region of interest" description="Disordered" evidence="4">
    <location>
        <begin position="208"/>
        <end position="255"/>
    </location>
</feature>
<feature type="compositionally biased region" description="Pro residues" evidence="4">
    <location>
        <begin position="1174"/>
        <end position="1188"/>
    </location>
</feature>
<evidence type="ECO:0000313" key="7">
    <source>
        <dbReference type="EMBL" id="SPO34684.1"/>
    </source>
</evidence>
<keyword evidence="1" id="KW-0677">Repeat</keyword>
<feature type="compositionally biased region" description="Basic and acidic residues" evidence="4">
    <location>
        <begin position="1276"/>
        <end position="1288"/>
    </location>
</feature>
<dbReference type="Gene3D" id="3.30.70.330">
    <property type="match status" value="2"/>
</dbReference>
<organism evidence="7 8">
    <name type="scientific">Pseudozyma flocculosa</name>
    <dbReference type="NCBI Taxonomy" id="84751"/>
    <lineage>
        <taxon>Eukaryota</taxon>
        <taxon>Fungi</taxon>
        <taxon>Dikarya</taxon>
        <taxon>Basidiomycota</taxon>
        <taxon>Ustilaginomycotina</taxon>
        <taxon>Ustilaginomycetes</taxon>
        <taxon>Ustilaginales</taxon>
        <taxon>Ustilaginaceae</taxon>
        <taxon>Pseudozyma</taxon>
    </lineage>
</organism>
<dbReference type="SMART" id="SM00360">
    <property type="entry name" value="RRM"/>
    <property type="match status" value="2"/>
</dbReference>
<feature type="compositionally biased region" description="Polar residues" evidence="4">
    <location>
        <begin position="760"/>
        <end position="783"/>
    </location>
</feature>
<dbReference type="InterPro" id="IPR012677">
    <property type="entry name" value="Nucleotide-bd_a/b_plait_sf"/>
</dbReference>
<gene>
    <name evidence="7" type="ORF">PSFLO_00155</name>
</gene>
<feature type="repeat" description="Pumilio" evidence="3">
    <location>
        <begin position="915"/>
        <end position="950"/>
    </location>
</feature>
<reference evidence="7 8" key="1">
    <citation type="submission" date="2018-03" db="EMBL/GenBank/DDBJ databases">
        <authorList>
            <person name="Guldener U."/>
        </authorList>
    </citation>
    <scope>NUCLEOTIDE SEQUENCE [LARGE SCALE GENOMIC DNA]</scope>
    <source>
        <strain evidence="7 8">DAOM196992</strain>
    </source>
</reference>
<dbReference type="InterPro" id="IPR033133">
    <property type="entry name" value="PUM-HD"/>
</dbReference>
<feature type="region of interest" description="Disordered" evidence="4">
    <location>
        <begin position="1"/>
        <end position="79"/>
    </location>
</feature>
<dbReference type="CDD" id="cd00590">
    <property type="entry name" value="RRM_SF"/>
    <property type="match status" value="1"/>
</dbReference>
<dbReference type="InterPro" id="IPR000504">
    <property type="entry name" value="RRM_dom"/>
</dbReference>
<dbReference type="InterPro" id="IPR011989">
    <property type="entry name" value="ARM-like"/>
</dbReference>
<dbReference type="PROSITE" id="PS50303">
    <property type="entry name" value="PUM_HD"/>
    <property type="match status" value="1"/>
</dbReference>
<keyword evidence="8" id="KW-1185">Reference proteome</keyword>
<feature type="repeat" description="Pumilio" evidence="3">
    <location>
        <begin position="952"/>
        <end position="990"/>
    </location>
</feature>
<dbReference type="InterPro" id="IPR001313">
    <property type="entry name" value="Pumilio_RNA-bd_rpt"/>
</dbReference>
<proteinExistence type="predicted"/>
<dbReference type="PANTHER" id="PTHR47093:SF1">
    <property type="entry name" value="PROTEIN JSN1-RELATED"/>
    <property type="match status" value="1"/>
</dbReference>
<protein>
    <submittedName>
        <fullName evidence="7">Related to JSN1 - RNA-binding protein (Pumilio family)</fullName>
    </submittedName>
</protein>
<dbReference type="Gene3D" id="1.25.10.10">
    <property type="entry name" value="Leucine-rich Repeat Variant"/>
    <property type="match status" value="1"/>
</dbReference>
<keyword evidence="2" id="KW-0694">RNA-binding</keyword>
<dbReference type="PROSITE" id="PS50102">
    <property type="entry name" value="RRM"/>
    <property type="match status" value="2"/>
</dbReference>
<evidence type="ECO:0000256" key="3">
    <source>
        <dbReference type="PROSITE-ProRule" id="PRU00317"/>
    </source>
</evidence>
<feature type="region of interest" description="Disordered" evidence="4">
    <location>
        <begin position="293"/>
        <end position="336"/>
    </location>
</feature>
<dbReference type="InterPro" id="IPR016024">
    <property type="entry name" value="ARM-type_fold"/>
</dbReference>
<evidence type="ECO:0000313" key="8">
    <source>
        <dbReference type="Proteomes" id="UP000323386"/>
    </source>
</evidence>
<dbReference type="Pfam" id="PF00806">
    <property type="entry name" value="PUF"/>
    <property type="match status" value="3"/>
</dbReference>
<evidence type="ECO:0000256" key="4">
    <source>
        <dbReference type="SAM" id="MobiDB-lite"/>
    </source>
</evidence>
<evidence type="ECO:0000256" key="1">
    <source>
        <dbReference type="ARBA" id="ARBA00022737"/>
    </source>
</evidence>
<feature type="repeat" description="Pumilio" evidence="3">
    <location>
        <begin position="879"/>
        <end position="914"/>
    </location>
</feature>
<feature type="domain" description="RRM" evidence="5">
    <location>
        <begin position="477"/>
        <end position="558"/>
    </location>
</feature>
<dbReference type="OrthoDB" id="2017782at2759"/>
<dbReference type="SMART" id="SM00025">
    <property type="entry name" value="Pumilio"/>
    <property type="match status" value="6"/>
</dbReference>
<feature type="compositionally biased region" description="Basic and acidic residues" evidence="4">
    <location>
        <begin position="1397"/>
        <end position="1406"/>
    </location>
</feature>
<evidence type="ECO:0000259" key="6">
    <source>
        <dbReference type="PROSITE" id="PS50303"/>
    </source>
</evidence>
<feature type="region of interest" description="Disordered" evidence="4">
    <location>
        <begin position="1174"/>
        <end position="1196"/>
    </location>
</feature>
<dbReference type="Pfam" id="PF00076">
    <property type="entry name" value="RRM_1"/>
    <property type="match status" value="2"/>
</dbReference>
<dbReference type="InterPro" id="IPR052645">
    <property type="entry name" value="Pumilio_domain_protein"/>
</dbReference>
<feature type="region of interest" description="Disordered" evidence="4">
    <location>
        <begin position="1387"/>
        <end position="1406"/>
    </location>
</feature>
<feature type="domain" description="RRM" evidence="5">
    <location>
        <begin position="607"/>
        <end position="682"/>
    </location>
</feature>
<feature type="region of interest" description="Disordered" evidence="4">
    <location>
        <begin position="450"/>
        <end position="478"/>
    </location>
</feature>
<feature type="compositionally biased region" description="Gly residues" evidence="4">
    <location>
        <begin position="1263"/>
        <end position="1274"/>
    </location>
</feature>
<dbReference type="GO" id="GO:0000288">
    <property type="term" value="P:nuclear-transcribed mRNA catabolic process, deadenylation-dependent decay"/>
    <property type="evidence" value="ECO:0007669"/>
    <property type="project" value="TreeGrafter"/>
</dbReference>
<sequence length="1406" mass="149279">MGGLSQDEAGAQGTFPRSAHLVLSRRARQIQADEGILPSPVNRPKVPDHRDASVSRAFDSARTNRGRARAGTLPSSWGDLPAPSLTAESVFAPAESGRFGAQTGVASGLVQYPQSRLALHQHQPAFADPKGAFDTAQTNNRIRSGSLTLPDDGFGNAFGPSIFSTWQPSRSGLSSLAMAADNGLGPHLDGGEDDYASRDTFDESSTLDYLGLADGHPRQSDAGSASLRHRASTLASSAARPRLSDANGRARSSSFLPGFNFEHVQERDESVDQAPSQPSATFAASPIHDRFGSFGGSLSPDVAPTQGLSSGFGARPRATSMGGLDGTNTVNVGPSPPGSATLAFEIDEDAIRRYAVEQNIDPNDFVTFAQTKALRASFSHGPPAPMVSQLAGRHRAGTIAALSGPGGRQRTEQELTRMLTLSPNAGHHRNARPQGLGGYLDATVNLDSASARGHSASASATTTPNTPNGQAGHPPSRSLYIGQLSPSTTGQDFMQAFAPYGAIDTLRLLPEKECGFINFVDMQDAISARDDIMNRLGGKIGLRTTSADGAIRIGFGKVEAIPQTGGSGLHGGSGTPSRDYPSPRPDQSGGDAPFASAADGINDQPTRALWVGSIPASTPLSDLLQVFAPFGPIESVRVLGSKNCGFINFERVDDAVRARKALHGRDILGAKVGGVRIGYAKVPSSIGQESNGYPSDASAPDFCAAVEALSDLQGASAVPVDQQLAGGNMEEYRSNLVLGLLEKQRTLRSITPPQAAIRKSVSSPSTGRIGSFPTHSSSNSIVPSSDKGGVPLPADMKPQPSTTDWQLIIRHLDEQDPEVAEHIEAVAQPRSLATYYTKIPLVSDTANGRKFDTSKLRELRKSIEASSCTQSDIDRTARDFLPDIVDLSSDFIGNTLVQKFFDRCSEALKVSMLESIAPHLAKIGIHKNGTWAAQKIIDRATTDEQRSMIAEHLRPYVPPLLTDQFGNYVVQKVIPFGSPHSDFIFDAMVDRCWEVAQGRFGARSMRAVLESSQASKLQQKRVAAAIVLNSVPLATSQNGALLMTWLLDSTSFPGRFGLLTPRFTPHLVHLCTHKLASLTLLRIITQTVDPEASRRVLSALLDADKPHILEEIVTNQLHGSQFVFRLLASNALDAQTRAVCAGRVTELLVRHRLLDAPPYRPLVENLGLAAARPPPPPTGPFMPAPALAPPTSALPYGQAALPRAHSQPFGDETEAASVFAPNGVKDLTSAMAQASLQGTLPPSDLRGPRAGRPLRPSLFPGITEGGGGGGGGGFDFAERGGRGVDGRRSQSYQSNAGLRSPTMDAFNPWARANAVGSPDRAPPALVQPHLMPGGDAQHLFLNNGSREMSPYINLKAPSYSPKSDAFTPDPAYGSLLQRSAPAYGFSLHHQHQHHQRSPPDRAAHPY</sequence>
<dbReference type="GO" id="GO:0003723">
    <property type="term" value="F:RNA binding"/>
    <property type="evidence" value="ECO:0007669"/>
    <property type="project" value="UniProtKB-UniRule"/>
</dbReference>
<feature type="compositionally biased region" description="Low complexity" evidence="4">
    <location>
        <begin position="450"/>
        <end position="460"/>
    </location>
</feature>
<dbReference type="InterPro" id="IPR035979">
    <property type="entry name" value="RBD_domain_sf"/>
</dbReference>
<dbReference type="PANTHER" id="PTHR47093">
    <property type="entry name" value="PROTEIN JSN1-RELATED"/>
    <property type="match status" value="1"/>
</dbReference>
<dbReference type="SUPFAM" id="SSF48371">
    <property type="entry name" value="ARM repeat"/>
    <property type="match status" value="1"/>
</dbReference>
<dbReference type="PROSITE" id="PS50302">
    <property type="entry name" value="PUM"/>
    <property type="match status" value="3"/>
</dbReference>
<feature type="region of interest" description="Disordered" evidence="4">
    <location>
        <begin position="562"/>
        <end position="598"/>
    </location>
</feature>
<feature type="compositionally biased region" description="Gly residues" evidence="4">
    <location>
        <begin position="565"/>
        <end position="574"/>
    </location>
</feature>
<accession>A0A5C3EQN6</accession>
<evidence type="ECO:0000259" key="5">
    <source>
        <dbReference type="PROSITE" id="PS50102"/>
    </source>
</evidence>
<feature type="region of interest" description="Disordered" evidence="4">
    <location>
        <begin position="756"/>
        <end position="790"/>
    </location>
</feature>
<dbReference type="SUPFAM" id="SSF54928">
    <property type="entry name" value="RNA-binding domain, RBD"/>
    <property type="match status" value="2"/>
</dbReference>
<name>A0A5C3EQN6_9BASI</name>
<feature type="region of interest" description="Disordered" evidence="4">
    <location>
        <begin position="1260"/>
        <end position="1300"/>
    </location>
</feature>